<sequence>MFLDASNVEYGIGCYTDYAGNNIGSPIPVDSLSTCLAQNCDMMSGCIGVQYNFYYKLCQLKFSFAGIQTSNTSIIYARKGQAAPGYSLTTTLTTSLSSGATVTVTPTTTIMSYLPSGGTYTSGPSGSHYVYTTGPSSSGPGASACLCYTCALTPVVMTDGSCSTENAGGMGITSGGGNAYASTCMPTPGTGTTTVFTTQTITSCGVPMTCPASGYGIIGGTATQSGAIVVTTTNAGGQTITYTQIPLGTGSGGSVSGTTTTATASTAAPTCPFNQGELYTDSMGMNYFVECNTLYTARTLNTQTQSSLVACVASCDLYNLYQMASECLAISWYSQQSTGNCLLKSGDTSIYQYGVHSARLTTPHVGPWGGNGTGGYGGGGGGGSGIGSTVFAESTSTDCGAVGHKQRSGDGSASKTESHIGQLWNATAPNASSTPDKPAPR</sequence>
<evidence type="ECO:0000313" key="3">
    <source>
        <dbReference type="Proteomes" id="UP001175353"/>
    </source>
</evidence>
<keyword evidence="3" id="KW-1185">Reference proteome</keyword>
<feature type="compositionally biased region" description="Polar residues" evidence="1">
    <location>
        <begin position="424"/>
        <end position="435"/>
    </location>
</feature>
<accession>A0AAN6KM71</accession>
<organism evidence="2 3">
    <name type="scientific">Friedmanniomyces endolithicus</name>
    <dbReference type="NCBI Taxonomy" id="329885"/>
    <lineage>
        <taxon>Eukaryota</taxon>
        <taxon>Fungi</taxon>
        <taxon>Dikarya</taxon>
        <taxon>Ascomycota</taxon>
        <taxon>Pezizomycotina</taxon>
        <taxon>Dothideomycetes</taxon>
        <taxon>Dothideomycetidae</taxon>
        <taxon>Mycosphaerellales</taxon>
        <taxon>Teratosphaeriaceae</taxon>
        <taxon>Friedmanniomyces</taxon>
    </lineage>
</organism>
<feature type="region of interest" description="Disordered" evidence="1">
    <location>
        <begin position="399"/>
        <end position="441"/>
    </location>
</feature>
<reference evidence="2" key="1">
    <citation type="submission" date="2023-06" db="EMBL/GenBank/DDBJ databases">
        <title>Black Yeasts Isolated from many extreme environments.</title>
        <authorList>
            <person name="Coleine C."/>
            <person name="Stajich J.E."/>
            <person name="Selbmann L."/>
        </authorList>
    </citation>
    <scope>NUCLEOTIDE SEQUENCE</scope>
    <source>
        <strain evidence="2">CCFEE 5200</strain>
    </source>
</reference>
<dbReference type="AlphaFoldDB" id="A0AAN6KM71"/>
<protein>
    <recommendedName>
        <fullName evidence="4">Apple domain-containing protein</fullName>
    </recommendedName>
</protein>
<proteinExistence type="predicted"/>
<dbReference type="Proteomes" id="UP001175353">
    <property type="component" value="Unassembled WGS sequence"/>
</dbReference>
<gene>
    <name evidence="2" type="ORF">LTR91_008631</name>
</gene>
<comment type="caution">
    <text evidence="2">The sequence shown here is derived from an EMBL/GenBank/DDBJ whole genome shotgun (WGS) entry which is preliminary data.</text>
</comment>
<evidence type="ECO:0000256" key="1">
    <source>
        <dbReference type="SAM" id="MobiDB-lite"/>
    </source>
</evidence>
<name>A0AAN6KM71_9PEZI</name>
<dbReference type="EMBL" id="JAUJLE010000067">
    <property type="protein sequence ID" value="KAK0991216.1"/>
    <property type="molecule type" value="Genomic_DNA"/>
</dbReference>
<evidence type="ECO:0000313" key="2">
    <source>
        <dbReference type="EMBL" id="KAK0991216.1"/>
    </source>
</evidence>
<evidence type="ECO:0008006" key="4">
    <source>
        <dbReference type="Google" id="ProtNLM"/>
    </source>
</evidence>